<feature type="domain" description="EF-hand" evidence="16">
    <location>
        <begin position="97"/>
        <end position="132"/>
    </location>
</feature>
<dbReference type="OrthoDB" id="2161at2759"/>
<dbReference type="STRING" id="1069680.M7NJZ2"/>
<evidence type="ECO:0000256" key="5">
    <source>
        <dbReference type="ARBA" id="ARBA00022737"/>
    </source>
</evidence>
<dbReference type="eggNOG" id="KOG0751">
    <property type="taxonomic scope" value="Eukaryota"/>
</dbReference>
<feature type="repeat" description="Solcar" evidence="15">
    <location>
        <begin position="344"/>
        <end position="434"/>
    </location>
</feature>
<evidence type="ECO:0000256" key="14">
    <source>
        <dbReference type="ARBA" id="ARBA00082232"/>
    </source>
</evidence>
<dbReference type="GeneID" id="19896414"/>
<evidence type="ECO:0000256" key="7">
    <source>
        <dbReference type="ARBA" id="ARBA00022837"/>
    </source>
</evidence>
<comment type="subunit">
    <text evidence="11">Homodimer (via N-terminus).</text>
</comment>
<keyword evidence="5" id="KW-0677">Repeat</keyword>
<dbReference type="PANTHER" id="PTHR45678:SF9">
    <property type="entry name" value="CALCIUM-BINDING MITOCHONDRIAL CARRIER PROTEIN ARALAR1"/>
    <property type="match status" value="1"/>
</dbReference>
<protein>
    <recommendedName>
        <fullName evidence="13">Mitochondrial aspartate-glutamate transporter AGC1</fullName>
    </recommendedName>
    <alternativeName>
        <fullName evidence="14">Aspartate-glutamate carrier 1</fullName>
    </alternativeName>
</protein>
<keyword evidence="18" id="KW-1185">Reference proteome</keyword>
<accession>M7NJZ2</accession>
<dbReference type="GO" id="GO:0005743">
    <property type="term" value="C:mitochondrial inner membrane"/>
    <property type="evidence" value="ECO:0007669"/>
    <property type="project" value="UniProtKB-SubCell"/>
</dbReference>
<feature type="repeat" description="Solcar" evidence="15">
    <location>
        <begin position="442"/>
        <end position="530"/>
    </location>
</feature>
<comment type="subcellular location">
    <subcellularLocation>
        <location evidence="1">Mitochondrion inner membrane</location>
        <topology evidence="1">Multi-pass membrane protein</topology>
    </subcellularLocation>
</comment>
<dbReference type="InterPro" id="IPR011992">
    <property type="entry name" value="EF-hand-dom_pair"/>
</dbReference>
<comment type="similarity">
    <text evidence="2">Belongs to the mitochondrial carrier (TC 2.A.29) family.</text>
</comment>
<dbReference type="SMART" id="SM00054">
    <property type="entry name" value="EFh"/>
    <property type="match status" value="2"/>
</dbReference>
<name>M7NJZ2_PNEMU</name>
<dbReference type="Proteomes" id="UP000011958">
    <property type="component" value="Unassembled WGS sequence"/>
</dbReference>
<dbReference type="OMA" id="AFQNVMR"/>
<organism evidence="17 18">
    <name type="scientific">Pneumocystis murina (strain B123)</name>
    <name type="common">Mouse pneumocystis pneumonia agent</name>
    <name type="synonym">Pneumocystis carinii f. sp. muris</name>
    <dbReference type="NCBI Taxonomy" id="1069680"/>
    <lineage>
        <taxon>Eukaryota</taxon>
        <taxon>Fungi</taxon>
        <taxon>Dikarya</taxon>
        <taxon>Ascomycota</taxon>
        <taxon>Taphrinomycotina</taxon>
        <taxon>Pneumocystomycetes</taxon>
        <taxon>Pneumocystaceae</taxon>
        <taxon>Pneumocystis</taxon>
    </lineage>
</organism>
<feature type="domain" description="EF-hand" evidence="16">
    <location>
        <begin position="169"/>
        <end position="204"/>
    </location>
</feature>
<dbReference type="RefSeq" id="XP_007874749.1">
    <property type="nucleotide sequence ID" value="XM_007876558.1"/>
</dbReference>
<dbReference type="PRINTS" id="PR00926">
    <property type="entry name" value="MITOCARRIER"/>
</dbReference>
<evidence type="ECO:0000256" key="11">
    <source>
        <dbReference type="ARBA" id="ARBA00038674"/>
    </source>
</evidence>
<dbReference type="PROSITE" id="PS00018">
    <property type="entry name" value="EF_HAND_1"/>
    <property type="match status" value="1"/>
</dbReference>
<keyword evidence="3" id="KW-0813">Transport</keyword>
<reference evidence="18" key="1">
    <citation type="journal article" date="2016" name="Nat. Commun.">
        <title>Genome analysis of three Pneumocystis species reveals adaptation mechanisms to life exclusively in mammalian hosts.</title>
        <authorList>
            <person name="Ma L."/>
            <person name="Chen Z."/>
            <person name="Huang D.W."/>
            <person name="Kutty G."/>
            <person name="Ishihara M."/>
            <person name="Wang H."/>
            <person name="Abouelleil A."/>
            <person name="Bishop L."/>
            <person name="Davey E."/>
            <person name="Deng R."/>
            <person name="Deng X."/>
            <person name="Fan L."/>
            <person name="Fantoni G."/>
            <person name="Fitzgerald M."/>
            <person name="Gogineni E."/>
            <person name="Goldberg J.M."/>
            <person name="Handley G."/>
            <person name="Hu X."/>
            <person name="Huber C."/>
            <person name="Jiao X."/>
            <person name="Jones K."/>
            <person name="Levin J.Z."/>
            <person name="Liu Y."/>
            <person name="Macdonald P."/>
            <person name="Melnikov A."/>
            <person name="Raley C."/>
            <person name="Sassi M."/>
            <person name="Sherman B.T."/>
            <person name="Song X."/>
            <person name="Sykes S."/>
            <person name="Tran B."/>
            <person name="Walsh L."/>
            <person name="Xia Y."/>
            <person name="Yang J."/>
            <person name="Young S."/>
            <person name="Zeng Q."/>
            <person name="Zheng X."/>
            <person name="Stephens R."/>
            <person name="Nusbaum C."/>
            <person name="Birren B.W."/>
            <person name="Azadi P."/>
            <person name="Lempicki R.A."/>
            <person name="Cuomo C.A."/>
            <person name="Kovacs J.A."/>
        </authorList>
    </citation>
    <scope>NUCLEOTIDE SEQUENCE [LARGE SCALE GENOMIC DNA]</scope>
    <source>
        <strain evidence="18">B123</strain>
    </source>
</reference>
<keyword evidence="7" id="KW-0106">Calcium</keyword>
<evidence type="ECO:0000256" key="1">
    <source>
        <dbReference type="ARBA" id="ARBA00004448"/>
    </source>
</evidence>
<comment type="caution">
    <text evidence="17">The sequence shown here is derived from an EMBL/GenBank/DDBJ whole genome shotgun (WGS) entry which is preliminary data.</text>
</comment>
<keyword evidence="8" id="KW-1133">Transmembrane helix</keyword>
<dbReference type="InterPro" id="IPR018108">
    <property type="entry name" value="MCP_transmembrane"/>
</dbReference>
<dbReference type="InterPro" id="IPR002048">
    <property type="entry name" value="EF_hand_dom"/>
</dbReference>
<dbReference type="GO" id="GO:0005509">
    <property type="term" value="F:calcium ion binding"/>
    <property type="evidence" value="ECO:0007669"/>
    <property type="project" value="InterPro"/>
</dbReference>
<proteinExistence type="inferred from homology"/>
<dbReference type="Gene3D" id="1.50.40.10">
    <property type="entry name" value="Mitochondrial carrier domain"/>
    <property type="match status" value="1"/>
</dbReference>
<dbReference type="InterPro" id="IPR018247">
    <property type="entry name" value="EF_Hand_1_Ca_BS"/>
</dbReference>
<evidence type="ECO:0000256" key="9">
    <source>
        <dbReference type="ARBA" id="ARBA00023128"/>
    </source>
</evidence>
<sequence length="674" mass="77380">MFLELQSIFERIISVFSDKSRSLENHYKFVFEKYATVEKYGELYMNVEDFVNAITSEGECHKIKRDEYCILFRVADVKKKGLLSLEDWICFEKLLAKYDAEYEIIFKFFDINGTGKISYEDFKKIISTNKCSDSIPFNWNTSWSKIYMSNVRKYNMMTYPEFIQMMKDLEEERIRQAFVYYDKENLGYIGLDEFSKIINKLSWHKLSDYLLTHLHTLCNMVSGQKISYANIRAFHNVIGKMNMIERIVRTATLNSPDSRITKIDFMREAEKMGCSSLFTPMEMDILFHFSSLDNDTGRLSYQDFIKILDVSWKNSVEQKNILSCDELKIVNKYGKIKKLLPNLLDSIYHFSLGAVAGASGAIVVYPIDLVKTRMQNARIRIGEQMLYRNSFDCAKKVLRNEGIWGLYSGVGPQLIGVIPEKATKLTVNDLVRNIVKEDNGKIKLYWEILAGASAGASQVIFTNPLEIVKIRLQMQGEHIVSSKDAFRKNALFIIRDLGLSGLYKGTSACLLRDIPFSAIYFPVYSHLKNDYFKENSGKKLKIFEHLVSGAIAGIPAAYFTTPADVIKTRLQVEARKGETTYKSIRHAFFTIIKEEGVSTLFKGGPARVFRSSPQFACTLAVYEALQSLFSKSTHSSQLLFDSKEKNVSLPYLRSCNALHTILDMDINYGNYFKP</sequence>
<evidence type="ECO:0000256" key="10">
    <source>
        <dbReference type="ARBA" id="ARBA00023136"/>
    </source>
</evidence>
<dbReference type="PANTHER" id="PTHR45678">
    <property type="entry name" value="MITOCHONDRIAL 2-OXODICARBOXYLATE CARRIER 1-RELATED"/>
    <property type="match status" value="1"/>
</dbReference>
<dbReference type="AlphaFoldDB" id="M7NJZ2"/>
<dbReference type="SUPFAM" id="SSF47473">
    <property type="entry name" value="EF-hand"/>
    <property type="match status" value="2"/>
</dbReference>
<dbReference type="HOGENOM" id="CLU_014931_2_0_1"/>
<evidence type="ECO:0000256" key="6">
    <source>
        <dbReference type="ARBA" id="ARBA00022792"/>
    </source>
</evidence>
<feature type="repeat" description="Solcar" evidence="15">
    <location>
        <begin position="540"/>
        <end position="628"/>
    </location>
</feature>
<evidence type="ECO:0000256" key="8">
    <source>
        <dbReference type="ARBA" id="ARBA00022989"/>
    </source>
</evidence>
<gene>
    <name evidence="17" type="ORF">PNEG_02723</name>
</gene>
<evidence type="ECO:0000259" key="16">
    <source>
        <dbReference type="PROSITE" id="PS50222"/>
    </source>
</evidence>
<keyword evidence="9" id="KW-0496">Mitochondrion</keyword>
<dbReference type="Pfam" id="PF00153">
    <property type="entry name" value="Mito_carr"/>
    <property type="match status" value="3"/>
</dbReference>
<dbReference type="InterPro" id="IPR002067">
    <property type="entry name" value="MCP"/>
</dbReference>
<evidence type="ECO:0000256" key="2">
    <source>
        <dbReference type="ARBA" id="ARBA00006375"/>
    </source>
</evidence>
<evidence type="ECO:0000256" key="3">
    <source>
        <dbReference type="ARBA" id="ARBA00022448"/>
    </source>
</evidence>
<keyword evidence="10 15" id="KW-0472">Membrane</keyword>
<dbReference type="GO" id="GO:0015183">
    <property type="term" value="F:L-aspartate transmembrane transporter activity"/>
    <property type="evidence" value="ECO:0007669"/>
    <property type="project" value="TreeGrafter"/>
</dbReference>
<dbReference type="SUPFAM" id="SSF103506">
    <property type="entry name" value="Mitochondrial carrier"/>
    <property type="match status" value="1"/>
</dbReference>
<keyword evidence="4 15" id="KW-0812">Transmembrane</keyword>
<dbReference type="Gene3D" id="1.10.238.10">
    <property type="entry name" value="EF-hand"/>
    <property type="match status" value="2"/>
</dbReference>
<evidence type="ECO:0000256" key="12">
    <source>
        <dbReference type="ARBA" id="ARBA00059916"/>
    </source>
</evidence>
<evidence type="ECO:0000256" key="4">
    <source>
        <dbReference type="ARBA" id="ARBA00022692"/>
    </source>
</evidence>
<comment type="function">
    <text evidence="12">Calcium-dependent mitochondrial aspartate and glutamate carrier. Transport of glutamate in mitochondria is required for mitochondrial transamination reactions and ornithine synthesis. Plays also a role in malate-aspartate NADH shuttle, which is critical for growth on acetate and fatty acids.</text>
</comment>
<dbReference type="VEuPathDB" id="FungiDB:PNEG_02723"/>
<dbReference type="FunFam" id="1.50.40.10:FF:000004">
    <property type="entry name" value="Calcium-binding mitochondrial carrier protein Aralar1"/>
    <property type="match status" value="1"/>
</dbReference>
<dbReference type="PROSITE" id="PS50222">
    <property type="entry name" value="EF_HAND_2"/>
    <property type="match status" value="2"/>
</dbReference>
<dbReference type="InterPro" id="IPR051028">
    <property type="entry name" value="Mito_Solute_Carrier"/>
</dbReference>
<dbReference type="Pfam" id="PF13833">
    <property type="entry name" value="EF-hand_8"/>
    <property type="match status" value="1"/>
</dbReference>
<dbReference type="GO" id="GO:0043490">
    <property type="term" value="P:malate-aspartate shuttle"/>
    <property type="evidence" value="ECO:0007669"/>
    <property type="project" value="TreeGrafter"/>
</dbReference>
<dbReference type="EMBL" id="AFWA02000007">
    <property type="protein sequence ID" value="EMR08943.1"/>
    <property type="molecule type" value="Genomic_DNA"/>
</dbReference>
<evidence type="ECO:0000313" key="17">
    <source>
        <dbReference type="EMBL" id="EMR08943.1"/>
    </source>
</evidence>
<evidence type="ECO:0000256" key="15">
    <source>
        <dbReference type="PROSITE-ProRule" id="PRU00282"/>
    </source>
</evidence>
<keyword evidence="6" id="KW-0999">Mitochondrion inner membrane</keyword>
<dbReference type="PROSITE" id="PS50920">
    <property type="entry name" value="SOLCAR"/>
    <property type="match status" value="3"/>
</dbReference>
<evidence type="ECO:0000313" key="18">
    <source>
        <dbReference type="Proteomes" id="UP000011958"/>
    </source>
</evidence>
<dbReference type="InterPro" id="IPR023395">
    <property type="entry name" value="MCP_dom_sf"/>
</dbReference>
<evidence type="ECO:0000256" key="13">
    <source>
        <dbReference type="ARBA" id="ARBA00073787"/>
    </source>
</evidence>
<dbReference type="GO" id="GO:0005313">
    <property type="term" value="F:L-glutamate transmembrane transporter activity"/>
    <property type="evidence" value="ECO:0007669"/>
    <property type="project" value="TreeGrafter"/>
</dbReference>